<dbReference type="AlphaFoldDB" id="A0A1G2MZG1"/>
<organism evidence="1 2">
    <name type="scientific">Candidatus Taylorbacteria bacterium RIFCSPHIGHO2_12_FULL_45_16</name>
    <dbReference type="NCBI Taxonomy" id="1802315"/>
    <lineage>
        <taxon>Bacteria</taxon>
        <taxon>Candidatus Tayloriibacteriota</taxon>
    </lineage>
</organism>
<protein>
    <submittedName>
        <fullName evidence="1">Uncharacterized protein</fullName>
    </submittedName>
</protein>
<reference evidence="1 2" key="1">
    <citation type="journal article" date="2016" name="Nat. Commun.">
        <title>Thousands of microbial genomes shed light on interconnected biogeochemical processes in an aquifer system.</title>
        <authorList>
            <person name="Anantharaman K."/>
            <person name="Brown C.T."/>
            <person name="Hug L.A."/>
            <person name="Sharon I."/>
            <person name="Castelle C.J."/>
            <person name="Probst A.J."/>
            <person name="Thomas B.C."/>
            <person name="Singh A."/>
            <person name="Wilkins M.J."/>
            <person name="Karaoz U."/>
            <person name="Brodie E.L."/>
            <person name="Williams K.H."/>
            <person name="Hubbard S.S."/>
            <person name="Banfield J.F."/>
        </authorList>
    </citation>
    <scope>NUCLEOTIDE SEQUENCE [LARGE SCALE GENOMIC DNA]</scope>
</reference>
<dbReference type="EMBL" id="MHRT01000005">
    <property type="protein sequence ID" value="OHA29266.1"/>
    <property type="molecule type" value="Genomic_DNA"/>
</dbReference>
<evidence type="ECO:0000313" key="2">
    <source>
        <dbReference type="Proteomes" id="UP000178089"/>
    </source>
</evidence>
<dbReference type="Proteomes" id="UP000178089">
    <property type="component" value="Unassembled WGS sequence"/>
</dbReference>
<proteinExistence type="predicted"/>
<comment type="caution">
    <text evidence="1">The sequence shown here is derived from an EMBL/GenBank/DDBJ whole genome shotgun (WGS) entry which is preliminary data.</text>
</comment>
<evidence type="ECO:0000313" key="1">
    <source>
        <dbReference type="EMBL" id="OHA29266.1"/>
    </source>
</evidence>
<dbReference type="STRING" id="1802315.A3F51_01475"/>
<name>A0A1G2MZG1_9BACT</name>
<sequence>MLYLACQGKVFDTTLMRHVTLSVHCHWVTGGSAFGFPLGILWFGDIVPLVEKGSSGYSPVIIKSQISESELRALWKEDATHTFHLSKIVFFLQYAEFDA</sequence>
<gene>
    <name evidence="1" type="ORF">A3F51_01475</name>
</gene>
<accession>A0A1G2MZG1</accession>